<gene>
    <name evidence="1" type="ORF">EDD18DRAFT_146618</name>
</gene>
<dbReference type="AlphaFoldDB" id="A0AA39Q6L2"/>
<dbReference type="EMBL" id="JAUEPU010000013">
    <property type="protein sequence ID" value="KAK0497223.1"/>
    <property type="molecule type" value="Genomic_DNA"/>
</dbReference>
<accession>A0AA39Q6L2</accession>
<keyword evidence="2" id="KW-1185">Reference proteome</keyword>
<dbReference type="Proteomes" id="UP001175228">
    <property type="component" value="Unassembled WGS sequence"/>
</dbReference>
<evidence type="ECO:0000313" key="1">
    <source>
        <dbReference type="EMBL" id="KAK0497223.1"/>
    </source>
</evidence>
<protein>
    <submittedName>
        <fullName evidence="1">Uncharacterized protein</fullName>
    </submittedName>
</protein>
<comment type="caution">
    <text evidence="1">The sequence shown here is derived from an EMBL/GenBank/DDBJ whole genome shotgun (WGS) entry which is preliminary data.</text>
</comment>
<name>A0AA39Q6L2_9AGAR</name>
<organism evidence="1 2">
    <name type="scientific">Armillaria luteobubalina</name>
    <dbReference type="NCBI Taxonomy" id="153913"/>
    <lineage>
        <taxon>Eukaryota</taxon>
        <taxon>Fungi</taxon>
        <taxon>Dikarya</taxon>
        <taxon>Basidiomycota</taxon>
        <taxon>Agaricomycotina</taxon>
        <taxon>Agaricomycetes</taxon>
        <taxon>Agaricomycetidae</taxon>
        <taxon>Agaricales</taxon>
        <taxon>Marasmiineae</taxon>
        <taxon>Physalacriaceae</taxon>
        <taxon>Armillaria</taxon>
    </lineage>
</organism>
<proteinExistence type="predicted"/>
<evidence type="ECO:0000313" key="2">
    <source>
        <dbReference type="Proteomes" id="UP001175228"/>
    </source>
</evidence>
<sequence>MLRSPTTLSRRLRFSSRRISVISYRIGLRLDNFVLTRTKNAYVASQPAKMSTLSFSCFLAGAVLSALESLATLRSIWSCLHSQNVGTPMVHIMPGLMVTISHIVRASAMLPFTASLFDLLVIICTNSTLKQHRWPALLESFVAFAPSALQYLLR</sequence>
<reference evidence="1" key="1">
    <citation type="submission" date="2023-06" db="EMBL/GenBank/DDBJ databases">
        <authorList>
            <consortium name="Lawrence Berkeley National Laboratory"/>
            <person name="Ahrendt S."/>
            <person name="Sahu N."/>
            <person name="Indic B."/>
            <person name="Wong-Bajracharya J."/>
            <person name="Merenyi Z."/>
            <person name="Ke H.-M."/>
            <person name="Monk M."/>
            <person name="Kocsube S."/>
            <person name="Drula E."/>
            <person name="Lipzen A."/>
            <person name="Balint B."/>
            <person name="Henrissat B."/>
            <person name="Andreopoulos B."/>
            <person name="Martin F.M."/>
            <person name="Harder C.B."/>
            <person name="Rigling D."/>
            <person name="Ford K.L."/>
            <person name="Foster G.D."/>
            <person name="Pangilinan J."/>
            <person name="Papanicolaou A."/>
            <person name="Barry K."/>
            <person name="LaButti K."/>
            <person name="Viragh M."/>
            <person name="Koriabine M."/>
            <person name="Yan M."/>
            <person name="Riley R."/>
            <person name="Champramary S."/>
            <person name="Plett K.L."/>
            <person name="Tsai I.J."/>
            <person name="Slot J."/>
            <person name="Sipos G."/>
            <person name="Plett J."/>
            <person name="Nagy L.G."/>
            <person name="Grigoriev I.V."/>
        </authorList>
    </citation>
    <scope>NUCLEOTIDE SEQUENCE</scope>
    <source>
        <strain evidence="1">HWK02</strain>
    </source>
</reference>